<feature type="region of interest" description="Disordered" evidence="5">
    <location>
        <begin position="658"/>
        <end position="702"/>
    </location>
</feature>
<dbReference type="PANTHER" id="PTHR11630">
    <property type="entry name" value="DNA REPLICATION LICENSING FACTOR MCM FAMILY MEMBER"/>
    <property type="match status" value="1"/>
</dbReference>
<keyword evidence="1 4" id="KW-0547">Nucleotide-binding</keyword>
<dbReference type="InterPro" id="IPR001208">
    <property type="entry name" value="MCM_dom"/>
</dbReference>
<dbReference type="Gene3D" id="2.20.28.10">
    <property type="match status" value="1"/>
</dbReference>
<dbReference type="SUPFAM" id="SSF52540">
    <property type="entry name" value="P-loop containing nucleoside triphosphate hydrolases"/>
    <property type="match status" value="1"/>
</dbReference>
<keyword evidence="2 4" id="KW-0067">ATP-binding</keyword>
<dbReference type="EMBL" id="BQXS01012604">
    <property type="protein sequence ID" value="GKT25667.1"/>
    <property type="molecule type" value="Genomic_DNA"/>
</dbReference>
<keyword evidence="3 4" id="KW-0238">DNA-binding</keyword>
<dbReference type="InterPro" id="IPR031327">
    <property type="entry name" value="MCM"/>
</dbReference>
<reference evidence="7" key="1">
    <citation type="submission" date="2022-03" db="EMBL/GenBank/DDBJ databases">
        <title>Draft genome sequence of Aduncisulcus paluster, a free-living microaerophilic Fornicata.</title>
        <authorList>
            <person name="Yuyama I."/>
            <person name="Kume K."/>
            <person name="Tamura T."/>
            <person name="Inagaki Y."/>
            <person name="Hashimoto T."/>
        </authorList>
    </citation>
    <scope>NUCLEOTIDE SEQUENCE</scope>
    <source>
        <strain evidence="7">NY0171</strain>
    </source>
</reference>
<dbReference type="SUPFAM" id="SSF50249">
    <property type="entry name" value="Nucleic acid-binding proteins"/>
    <property type="match status" value="1"/>
</dbReference>
<dbReference type="PROSITE" id="PS50051">
    <property type="entry name" value="MCM_2"/>
    <property type="match status" value="1"/>
</dbReference>
<dbReference type="InterPro" id="IPR033762">
    <property type="entry name" value="MCM_OB"/>
</dbReference>
<evidence type="ECO:0000259" key="6">
    <source>
        <dbReference type="PROSITE" id="PS50051"/>
    </source>
</evidence>
<dbReference type="InterPro" id="IPR041562">
    <property type="entry name" value="MCM_lid"/>
</dbReference>
<evidence type="ECO:0000256" key="3">
    <source>
        <dbReference type="ARBA" id="ARBA00023125"/>
    </source>
</evidence>
<gene>
    <name evidence="7" type="ORF">ADUPG1_013109</name>
</gene>
<accession>A0ABQ5K2B7</accession>
<keyword evidence="8" id="KW-1185">Reference proteome</keyword>
<comment type="caution">
    <text evidence="7">The sequence shown here is derived from an EMBL/GenBank/DDBJ whole genome shotgun (WGS) entry which is preliminary data.</text>
</comment>
<dbReference type="Pfam" id="PF00493">
    <property type="entry name" value="MCM"/>
    <property type="match status" value="1"/>
</dbReference>
<evidence type="ECO:0000313" key="8">
    <source>
        <dbReference type="Proteomes" id="UP001057375"/>
    </source>
</evidence>
<sequence>MEFKRYLEAACKDQLESMVRHGLQTLYVNYSELLLFFPNEDLLVKNFHVLLPEFERCLSQAISTPLSFPQISIFNFPRITPIRHSLYPQRQGFLTSISGQVTRVFPIHPELHCATFQCQEEGCGAKIRVVQRDGYTEPGYCTNEKCQNTNKWKIVSSDNQTIDHQKIKVQQAAHDMKGGIAPSIIDVILRGELVDRVKPGDRIVVTGYLELRQNRNVSSRQRAGAQISKDKGVQVGSRGLIMGGIGLKDVNFVPFFNASHLASIDAPQPLVGNVEDESGFWAGNAGLTKGIDFADRDVADREGKVDIITPQKVAESFSKRESDLVLAVARDINREKKIIGSFCPHIFGYEKVKLGIILQMLGGVSKVTPEGVPLRGDVNILLVGDPSVGKSKILKGAVDLLPRSVFTAGKSSSAAGLTASVVKDSESGEYTIEAGAMMLADGGICAIDEFEKMDEHDQVAIHEAMEQQTISITKAGIQASLNARTSVLAAMNPAYGNYDISRPLRSNVRISPPILSRFDLVFIMMDEHNRSIDNNIADAILHFHSKKHVKHETDVPYSQEQLRLFIRFARSFQPRITNSTRKLLNKHYTKLRMSGMDRGRVAFRYTIRQLESLVRLSEAFAKLRMSDRVEEKDVDRAVELVKEMNVKVNSGEIRLDEDGSVIGETQEEEEGEGREGREASGEEEDMLRHEGDVESSDSDLTAGEFVPRKKQSATTTTLSYDDFVYYSRIILLTLDLMRKGEELIDELKENDSYVSEVNAAVSRGEKIPVTENDLIKNVVSKLIRAGKIEDTTEIVETYRILALITKKMKIEDGTMVVLKDGGSLSTREVDVSDGVDIEGLFSE</sequence>
<comment type="similarity">
    <text evidence="4">Belongs to the MCM family.</text>
</comment>
<evidence type="ECO:0000256" key="4">
    <source>
        <dbReference type="RuleBase" id="RU004070"/>
    </source>
</evidence>
<dbReference type="SMART" id="SM00350">
    <property type="entry name" value="MCM"/>
    <property type="match status" value="1"/>
</dbReference>
<dbReference type="Gene3D" id="2.40.50.140">
    <property type="entry name" value="Nucleic acid-binding proteins"/>
    <property type="match status" value="1"/>
</dbReference>
<dbReference type="Pfam" id="PF17855">
    <property type="entry name" value="MCM_lid"/>
    <property type="match status" value="1"/>
</dbReference>
<feature type="compositionally biased region" description="Basic and acidic residues" evidence="5">
    <location>
        <begin position="673"/>
        <end position="692"/>
    </location>
</feature>
<dbReference type="Gene3D" id="3.40.50.300">
    <property type="entry name" value="P-loop containing nucleotide triphosphate hydrolases"/>
    <property type="match status" value="1"/>
</dbReference>
<dbReference type="PRINTS" id="PR01657">
    <property type="entry name" value="MCMFAMILY"/>
</dbReference>
<dbReference type="PANTHER" id="PTHR11630:SF43">
    <property type="entry name" value="DNA REPLICATION LICENSING FACTOR MCM6"/>
    <property type="match status" value="1"/>
</dbReference>
<dbReference type="InterPro" id="IPR027417">
    <property type="entry name" value="P-loop_NTPase"/>
</dbReference>
<evidence type="ECO:0000256" key="2">
    <source>
        <dbReference type="ARBA" id="ARBA00022840"/>
    </source>
</evidence>
<name>A0ABQ5K2B7_9EUKA</name>
<evidence type="ECO:0000256" key="1">
    <source>
        <dbReference type="ARBA" id="ARBA00022741"/>
    </source>
</evidence>
<feature type="domain" description="MCM C-terminal AAA(+) ATPase" evidence="6">
    <location>
        <begin position="334"/>
        <end position="540"/>
    </location>
</feature>
<dbReference type="Proteomes" id="UP001057375">
    <property type="component" value="Unassembled WGS sequence"/>
</dbReference>
<dbReference type="Pfam" id="PF17207">
    <property type="entry name" value="MCM_OB"/>
    <property type="match status" value="1"/>
</dbReference>
<protein>
    <submittedName>
        <fullName evidence="7">DNA replication licensing factor MCM6</fullName>
    </submittedName>
</protein>
<dbReference type="InterPro" id="IPR012340">
    <property type="entry name" value="NA-bd_OB-fold"/>
</dbReference>
<organism evidence="7 8">
    <name type="scientific">Aduncisulcus paluster</name>
    <dbReference type="NCBI Taxonomy" id="2918883"/>
    <lineage>
        <taxon>Eukaryota</taxon>
        <taxon>Metamonada</taxon>
        <taxon>Carpediemonas-like organisms</taxon>
        <taxon>Aduncisulcus</taxon>
    </lineage>
</organism>
<evidence type="ECO:0000313" key="7">
    <source>
        <dbReference type="EMBL" id="GKT25667.1"/>
    </source>
</evidence>
<proteinExistence type="inferred from homology"/>
<evidence type="ECO:0000256" key="5">
    <source>
        <dbReference type="SAM" id="MobiDB-lite"/>
    </source>
</evidence>